<dbReference type="OrthoDB" id="2747271at2759"/>
<sequence>MSPAATWDATIIVEQAFDLRLDALCSISASVLLFYDYLLTLDKEAGLFWKKKISGASLLFLCNRYLTLLTRVSATVDLCQYVPWAVFSGLRAHALSRHTPLGILVFLLSLGPDVVNLIKLANGVSGIFSGPVWAVESCAEGGADIMPLPQQSCIDYARTSSCDPKYVIISRCCLITADVILLLITWISLWRTVIYVSGKPTRLPFTKVLLRDGTIYFIIILTMNILHLAFALPSVSVSHPTEGTHSASSRNFSQITVFTKPITAILVSRFLIDLQEANQRSAMVPSDDLLHFSTAASSNTGSLRFASVVSSLGATFSSLGVSESDIESEEGTCEGELEDGTCMENISATHRGTWSCEDDCSAGTSQRDARSTPSPGATLVVVDAHDP</sequence>
<dbReference type="AlphaFoldDB" id="A0A371DK78"/>
<keyword evidence="2" id="KW-0472">Membrane</keyword>
<evidence type="ECO:0000313" key="5">
    <source>
        <dbReference type="Proteomes" id="UP000256964"/>
    </source>
</evidence>
<name>A0A371DK78_9APHY</name>
<feature type="compositionally biased region" description="Polar residues" evidence="1">
    <location>
        <begin position="362"/>
        <end position="375"/>
    </location>
</feature>
<evidence type="ECO:0000256" key="2">
    <source>
        <dbReference type="SAM" id="Phobius"/>
    </source>
</evidence>
<dbReference type="STRING" id="139420.A0A371DK78"/>
<gene>
    <name evidence="4" type="ORF">OH76DRAFT_134940</name>
</gene>
<dbReference type="InterPro" id="IPR045340">
    <property type="entry name" value="DUF6533"/>
</dbReference>
<accession>A0A371DK78</accession>
<proteinExistence type="predicted"/>
<evidence type="ECO:0000259" key="3">
    <source>
        <dbReference type="Pfam" id="PF20151"/>
    </source>
</evidence>
<feature type="domain" description="DUF6533" evidence="3">
    <location>
        <begin position="25"/>
        <end position="69"/>
    </location>
</feature>
<evidence type="ECO:0000313" key="4">
    <source>
        <dbReference type="EMBL" id="RDX52918.1"/>
    </source>
</evidence>
<evidence type="ECO:0000256" key="1">
    <source>
        <dbReference type="SAM" id="MobiDB-lite"/>
    </source>
</evidence>
<protein>
    <recommendedName>
        <fullName evidence="3">DUF6533 domain-containing protein</fullName>
    </recommendedName>
</protein>
<keyword evidence="2" id="KW-1133">Transmembrane helix</keyword>
<feature type="region of interest" description="Disordered" evidence="1">
    <location>
        <begin position="356"/>
        <end position="387"/>
    </location>
</feature>
<feature type="transmembrane region" description="Helical" evidence="2">
    <location>
        <begin position="214"/>
        <end position="232"/>
    </location>
</feature>
<dbReference type="EMBL" id="KZ857389">
    <property type="protein sequence ID" value="RDX52918.1"/>
    <property type="molecule type" value="Genomic_DNA"/>
</dbReference>
<organism evidence="4 5">
    <name type="scientific">Lentinus brumalis</name>
    <dbReference type="NCBI Taxonomy" id="2498619"/>
    <lineage>
        <taxon>Eukaryota</taxon>
        <taxon>Fungi</taxon>
        <taxon>Dikarya</taxon>
        <taxon>Basidiomycota</taxon>
        <taxon>Agaricomycotina</taxon>
        <taxon>Agaricomycetes</taxon>
        <taxon>Polyporales</taxon>
        <taxon>Polyporaceae</taxon>
        <taxon>Lentinus</taxon>
    </lineage>
</organism>
<reference evidence="4 5" key="1">
    <citation type="journal article" date="2018" name="Biotechnol. Biofuels">
        <title>Integrative visual omics of the white-rot fungus Polyporus brumalis exposes the biotechnological potential of its oxidative enzymes for delignifying raw plant biomass.</title>
        <authorList>
            <person name="Miyauchi S."/>
            <person name="Rancon A."/>
            <person name="Drula E."/>
            <person name="Hage H."/>
            <person name="Chaduli D."/>
            <person name="Favel A."/>
            <person name="Grisel S."/>
            <person name="Henrissat B."/>
            <person name="Herpoel-Gimbert I."/>
            <person name="Ruiz-Duenas F.J."/>
            <person name="Chevret D."/>
            <person name="Hainaut M."/>
            <person name="Lin J."/>
            <person name="Wang M."/>
            <person name="Pangilinan J."/>
            <person name="Lipzen A."/>
            <person name="Lesage-Meessen L."/>
            <person name="Navarro D."/>
            <person name="Riley R."/>
            <person name="Grigoriev I.V."/>
            <person name="Zhou S."/>
            <person name="Raouche S."/>
            <person name="Rosso M.N."/>
        </authorList>
    </citation>
    <scope>NUCLEOTIDE SEQUENCE [LARGE SCALE GENOMIC DNA]</scope>
    <source>
        <strain evidence="4 5">BRFM 1820</strain>
    </source>
</reference>
<feature type="transmembrane region" description="Helical" evidence="2">
    <location>
        <begin position="168"/>
        <end position="193"/>
    </location>
</feature>
<dbReference type="Proteomes" id="UP000256964">
    <property type="component" value="Unassembled WGS sequence"/>
</dbReference>
<keyword evidence="5" id="KW-1185">Reference proteome</keyword>
<keyword evidence="2" id="KW-0812">Transmembrane</keyword>
<dbReference type="Pfam" id="PF20151">
    <property type="entry name" value="DUF6533"/>
    <property type="match status" value="1"/>
</dbReference>